<evidence type="ECO:0000259" key="3">
    <source>
        <dbReference type="Pfam" id="PF00685"/>
    </source>
</evidence>
<dbReference type="Proteomes" id="UP000641152">
    <property type="component" value="Unassembled WGS sequence"/>
</dbReference>
<evidence type="ECO:0000256" key="2">
    <source>
        <dbReference type="ARBA" id="ARBA00022679"/>
    </source>
</evidence>
<name>A0ABR9DJK9_9GAMM</name>
<dbReference type="SUPFAM" id="SSF52540">
    <property type="entry name" value="P-loop containing nucleoside triphosphate hydrolases"/>
    <property type="match status" value="1"/>
</dbReference>
<dbReference type="PANTHER" id="PTHR11783">
    <property type="entry name" value="SULFOTRANSFERASE SULT"/>
    <property type="match status" value="1"/>
</dbReference>
<protein>
    <submittedName>
        <fullName evidence="4">Sulfotransferase domain-containing protein</fullName>
    </submittedName>
</protein>
<dbReference type="EMBL" id="JACXST010000003">
    <property type="protein sequence ID" value="MBD9362424.1"/>
    <property type="molecule type" value="Genomic_DNA"/>
</dbReference>
<sequence>MAGVVWLASYPKSGNTWVRLLLANLLSGKNQAVDINQIAVNACNIVNRLHVEELTLIDTNLLSKEETYPLRPLLADFIAEQAAAENKDVFVKLHDAYFRLHDGTPLTGKTAARALYFVRDPRDVAVSLSFHCGFSIDTAIDRLLSADTRMGGKLGTERGQLPQPLLDWSNHVRSWTRQNDVPIHVCRYEDLRADTAEVFSRILGFLQIGASQETVEQAVSFADFTELQQQEAEKGFRERQAISTAPFFRSGRVCEWVDALTPEQAAAIVAAHGEVMAEFGYL</sequence>
<gene>
    <name evidence="4" type="ORF">EBB_18300</name>
</gene>
<reference evidence="4 5" key="1">
    <citation type="submission" date="2020-09" db="EMBL/GenBank/DDBJ databases">
        <title>Methylomonas albis sp. nov. and Methylomonas fluvii sp. nov.: Two cold-adapted methanotrophs from the River Elbe and an amended description of Methylovulum psychrotolerans strain Eb1.</title>
        <authorList>
            <person name="Bussmann I.K."/>
            <person name="Klings K.-W."/>
            <person name="Warnstedt J."/>
            <person name="Hoppert M."/>
            <person name="Saborowski A."/>
            <person name="Horn F."/>
            <person name="Liebner S."/>
        </authorList>
    </citation>
    <scope>NUCLEOTIDE SEQUENCE [LARGE SCALE GENOMIC DNA]</scope>
    <source>
        <strain evidence="4 5">EbB</strain>
    </source>
</reference>
<dbReference type="RefSeq" id="WP_192395200.1">
    <property type="nucleotide sequence ID" value="NZ_CAJHIU010000003.1"/>
</dbReference>
<evidence type="ECO:0000313" key="4">
    <source>
        <dbReference type="EMBL" id="MBD9362424.1"/>
    </source>
</evidence>
<proteinExistence type="inferred from homology"/>
<dbReference type="Pfam" id="PF00685">
    <property type="entry name" value="Sulfotransfer_1"/>
    <property type="match status" value="1"/>
</dbReference>
<dbReference type="InterPro" id="IPR000863">
    <property type="entry name" value="Sulfotransferase_dom"/>
</dbReference>
<keyword evidence="2" id="KW-0808">Transferase</keyword>
<dbReference type="InterPro" id="IPR027417">
    <property type="entry name" value="P-loop_NTPase"/>
</dbReference>
<evidence type="ECO:0000313" key="5">
    <source>
        <dbReference type="Proteomes" id="UP000641152"/>
    </source>
</evidence>
<keyword evidence="5" id="KW-1185">Reference proteome</keyword>
<comment type="caution">
    <text evidence="4">The sequence shown here is derived from an EMBL/GenBank/DDBJ whole genome shotgun (WGS) entry which is preliminary data.</text>
</comment>
<accession>A0ABR9DJK9</accession>
<evidence type="ECO:0000256" key="1">
    <source>
        <dbReference type="ARBA" id="ARBA00005771"/>
    </source>
</evidence>
<comment type="similarity">
    <text evidence="1">Belongs to the sulfotransferase 1 family.</text>
</comment>
<organism evidence="4 5">
    <name type="scientific">Methylomonas fluvii</name>
    <dbReference type="NCBI Taxonomy" id="1854564"/>
    <lineage>
        <taxon>Bacteria</taxon>
        <taxon>Pseudomonadati</taxon>
        <taxon>Pseudomonadota</taxon>
        <taxon>Gammaproteobacteria</taxon>
        <taxon>Methylococcales</taxon>
        <taxon>Methylococcaceae</taxon>
        <taxon>Methylomonas</taxon>
    </lineage>
</organism>
<dbReference type="Gene3D" id="3.40.50.300">
    <property type="entry name" value="P-loop containing nucleotide triphosphate hydrolases"/>
    <property type="match status" value="1"/>
</dbReference>
<feature type="domain" description="Sulfotransferase" evidence="3">
    <location>
        <begin position="5"/>
        <end position="280"/>
    </location>
</feature>